<dbReference type="PANTHER" id="PTHR22911">
    <property type="entry name" value="ACYL-MALONYL CONDENSING ENZYME-RELATED"/>
    <property type="match status" value="1"/>
</dbReference>
<feature type="transmembrane region" description="Helical" evidence="1">
    <location>
        <begin position="12"/>
        <end position="31"/>
    </location>
</feature>
<feature type="transmembrane region" description="Helical" evidence="1">
    <location>
        <begin position="209"/>
        <end position="229"/>
    </location>
</feature>
<feature type="transmembrane region" description="Helical" evidence="1">
    <location>
        <begin position="101"/>
        <end position="120"/>
    </location>
</feature>
<dbReference type="Pfam" id="PF00892">
    <property type="entry name" value="EamA"/>
    <property type="match status" value="2"/>
</dbReference>
<dbReference type="GO" id="GO:0016020">
    <property type="term" value="C:membrane"/>
    <property type="evidence" value="ECO:0007669"/>
    <property type="project" value="InterPro"/>
</dbReference>
<feature type="transmembrane region" description="Helical" evidence="1">
    <location>
        <begin position="127"/>
        <end position="144"/>
    </location>
</feature>
<dbReference type="EMBL" id="CZRL01000120">
    <property type="protein sequence ID" value="CUS55074.1"/>
    <property type="molecule type" value="Genomic_DNA"/>
</dbReference>
<feature type="domain" description="EamA" evidence="2">
    <location>
        <begin position="12"/>
        <end position="144"/>
    </location>
</feature>
<organism evidence="3">
    <name type="scientific">hydrothermal vent metagenome</name>
    <dbReference type="NCBI Taxonomy" id="652676"/>
    <lineage>
        <taxon>unclassified sequences</taxon>
        <taxon>metagenomes</taxon>
        <taxon>ecological metagenomes</taxon>
    </lineage>
</organism>
<evidence type="ECO:0000256" key="1">
    <source>
        <dbReference type="SAM" id="Phobius"/>
    </source>
</evidence>
<dbReference type="PANTHER" id="PTHR22911:SF103">
    <property type="entry name" value="BLR2811 PROTEIN"/>
    <property type="match status" value="1"/>
</dbReference>
<dbReference type="InterPro" id="IPR037185">
    <property type="entry name" value="EmrE-like"/>
</dbReference>
<feature type="transmembrane region" description="Helical" evidence="1">
    <location>
        <begin position="75"/>
        <end position="95"/>
    </location>
</feature>
<protein>
    <submittedName>
        <fullName evidence="3">Membrane protein, putative</fullName>
    </submittedName>
</protein>
<dbReference type="AlphaFoldDB" id="A0A160TY88"/>
<sequence length="291" mass="32074">MTVDAREWRPLKGIALSVAGIGFITFNDAMMKLVVEQHPIGEAIFVRGLFALVPMAFLIYRAGGLRSLAVHNMGMQLWCALLLVGPLFLFVFSLSRLPLSIATIIFFTNPLFVTLLAPWFLNETVGWRRVSAVLVGFAGAMLVVKPVGDAFVWIMLGPLLVALLSAVRELIVRTALARETSESLLFYSSAAVTLTALATAPFGWVPLSWHTLVLLAASGMAFSLGIYLMTEGLRFGDASLLSQYKYTGIVWALGLGYLLWGEYPDWWTLIGTVLIIASGLYIVFRQRRLPR</sequence>
<dbReference type="InterPro" id="IPR000620">
    <property type="entry name" value="EamA_dom"/>
</dbReference>
<reference evidence="3" key="1">
    <citation type="submission" date="2015-10" db="EMBL/GenBank/DDBJ databases">
        <authorList>
            <person name="Gilbert D.G."/>
        </authorList>
    </citation>
    <scope>NUCLEOTIDE SEQUENCE</scope>
</reference>
<feature type="transmembrane region" description="Helical" evidence="1">
    <location>
        <begin position="241"/>
        <end position="260"/>
    </location>
</feature>
<proteinExistence type="predicted"/>
<evidence type="ECO:0000313" key="3">
    <source>
        <dbReference type="EMBL" id="CUS55074.1"/>
    </source>
</evidence>
<dbReference type="Gene3D" id="1.10.3730.20">
    <property type="match status" value="1"/>
</dbReference>
<feature type="transmembrane region" description="Helical" evidence="1">
    <location>
        <begin position="266"/>
        <end position="284"/>
    </location>
</feature>
<accession>A0A160TY88</accession>
<gene>
    <name evidence="3" type="ORF">MGWOODY_XGa2142</name>
</gene>
<name>A0A160TY88_9ZZZZ</name>
<keyword evidence="1" id="KW-0812">Transmembrane</keyword>
<feature type="domain" description="EamA" evidence="2">
    <location>
        <begin position="155"/>
        <end position="282"/>
    </location>
</feature>
<evidence type="ECO:0000259" key="2">
    <source>
        <dbReference type="Pfam" id="PF00892"/>
    </source>
</evidence>
<dbReference type="SUPFAM" id="SSF103481">
    <property type="entry name" value="Multidrug resistance efflux transporter EmrE"/>
    <property type="match status" value="2"/>
</dbReference>
<keyword evidence="1" id="KW-0472">Membrane</keyword>
<feature type="transmembrane region" description="Helical" evidence="1">
    <location>
        <begin position="150"/>
        <end position="172"/>
    </location>
</feature>
<feature type="transmembrane region" description="Helical" evidence="1">
    <location>
        <begin position="43"/>
        <end position="63"/>
    </location>
</feature>
<feature type="transmembrane region" description="Helical" evidence="1">
    <location>
        <begin position="184"/>
        <end position="203"/>
    </location>
</feature>
<keyword evidence="1" id="KW-1133">Transmembrane helix</keyword>